<keyword evidence="6" id="KW-0653">Protein transport</keyword>
<feature type="transmembrane region" description="Helical" evidence="10">
    <location>
        <begin position="168"/>
        <end position="185"/>
    </location>
</feature>
<keyword evidence="4 10" id="KW-0812">Transmembrane</keyword>
<evidence type="ECO:0000256" key="3">
    <source>
        <dbReference type="ARBA" id="ARBA00022475"/>
    </source>
</evidence>
<comment type="similarity">
    <text evidence="9">Belongs to the binding-protein-dependent transport system permease family. OppBC subfamily.</text>
</comment>
<comment type="caution">
    <text evidence="12">The sequence shown here is derived from an EMBL/GenBank/DDBJ whole genome shotgun (WGS) entry which is preliminary data.</text>
</comment>
<feature type="transmembrane region" description="Helical" evidence="10">
    <location>
        <begin position="104"/>
        <end position="129"/>
    </location>
</feature>
<accession>A0ABV7GXH4</accession>
<reference evidence="13" key="1">
    <citation type="journal article" date="2019" name="Int. J. Syst. Evol. Microbiol.">
        <title>The Global Catalogue of Microorganisms (GCM) 10K type strain sequencing project: providing services to taxonomists for standard genome sequencing and annotation.</title>
        <authorList>
            <consortium name="The Broad Institute Genomics Platform"/>
            <consortium name="The Broad Institute Genome Sequencing Center for Infectious Disease"/>
            <person name="Wu L."/>
            <person name="Ma J."/>
        </authorList>
    </citation>
    <scope>NUCLEOTIDE SEQUENCE [LARGE SCALE GENOMIC DNA]</scope>
    <source>
        <strain evidence="13">KCTC 52366</strain>
    </source>
</reference>
<keyword evidence="3" id="KW-1003">Cell membrane</keyword>
<keyword evidence="2 10" id="KW-0813">Transport</keyword>
<evidence type="ECO:0000256" key="10">
    <source>
        <dbReference type="RuleBase" id="RU363032"/>
    </source>
</evidence>
<dbReference type="PROSITE" id="PS50928">
    <property type="entry name" value="ABC_TM1"/>
    <property type="match status" value="1"/>
</dbReference>
<dbReference type="PANTHER" id="PTHR43386">
    <property type="entry name" value="OLIGOPEPTIDE TRANSPORT SYSTEM PERMEASE PROTEIN APPC"/>
    <property type="match status" value="1"/>
</dbReference>
<feature type="transmembrane region" description="Helical" evidence="10">
    <location>
        <begin position="269"/>
        <end position="290"/>
    </location>
</feature>
<protein>
    <submittedName>
        <fullName evidence="12">Nickel transporter permease</fullName>
    </submittedName>
</protein>
<dbReference type="InterPro" id="IPR000515">
    <property type="entry name" value="MetI-like"/>
</dbReference>
<evidence type="ECO:0000313" key="13">
    <source>
        <dbReference type="Proteomes" id="UP001595632"/>
    </source>
</evidence>
<dbReference type="EMBL" id="JBHRTB010000010">
    <property type="protein sequence ID" value="MFC3144894.1"/>
    <property type="molecule type" value="Genomic_DNA"/>
</dbReference>
<dbReference type="Pfam" id="PF00528">
    <property type="entry name" value="BPD_transp_1"/>
    <property type="match status" value="1"/>
</dbReference>
<evidence type="ECO:0000313" key="12">
    <source>
        <dbReference type="EMBL" id="MFC3144894.1"/>
    </source>
</evidence>
<keyword evidence="5" id="KW-0571">Peptide transport</keyword>
<proteinExistence type="inferred from homology"/>
<dbReference type="Proteomes" id="UP001595632">
    <property type="component" value="Unassembled WGS sequence"/>
</dbReference>
<dbReference type="InterPro" id="IPR050366">
    <property type="entry name" value="BP-dependent_transpt_permease"/>
</dbReference>
<sequence length="306" mass="32420">MNQRVTRAVDLATAAIDAAPARSSIGRRMIGVLQAATANRGARIGLGLVLILIVTAIFAPWIAPYGADQMGAGMSLMPPSWDHWFGTDEFGRDMFSRVVYGARLTIQVGVIAVGISLTIGTLMGLVAGYARGWTERILMRLVDVVFSFTETLIALAAVAVLGPSLTNAMIAVGIAAIPFYARIAYSVTLVERNKAYFSAAYVAGAGHFRLVFVHLLPNIVPPLIVVATLGVSSAVLAAAGLSFLGLGAQPPSPEWGAMLSAGRDYFTQASWIMIYPGLAIMITVLAFNLLGDGIREALDPKQKAKR</sequence>
<dbReference type="SUPFAM" id="SSF161098">
    <property type="entry name" value="MetI-like"/>
    <property type="match status" value="1"/>
</dbReference>
<feature type="transmembrane region" description="Helical" evidence="10">
    <location>
        <begin position="141"/>
        <end position="162"/>
    </location>
</feature>
<dbReference type="InterPro" id="IPR025966">
    <property type="entry name" value="OppC_N"/>
</dbReference>
<dbReference type="InterPro" id="IPR053385">
    <property type="entry name" value="ABC_transport_permease"/>
</dbReference>
<evidence type="ECO:0000256" key="5">
    <source>
        <dbReference type="ARBA" id="ARBA00022856"/>
    </source>
</evidence>
<evidence type="ECO:0000256" key="9">
    <source>
        <dbReference type="ARBA" id="ARBA00024202"/>
    </source>
</evidence>
<dbReference type="CDD" id="cd06261">
    <property type="entry name" value="TM_PBP2"/>
    <property type="match status" value="1"/>
</dbReference>
<dbReference type="RefSeq" id="WP_275634459.1">
    <property type="nucleotide sequence ID" value="NZ_JARGYD010000009.1"/>
</dbReference>
<keyword evidence="7 10" id="KW-1133">Transmembrane helix</keyword>
<gene>
    <name evidence="12" type="primary">nikC</name>
    <name evidence="12" type="ORF">ACFOGP_19390</name>
</gene>
<evidence type="ECO:0000256" key="2">
    <source>
        <dbReference type="ARBA" id="ARBA00022448"/>
    </source>
</evidence>
<organism evidence="12 13">
    <name type="scientific">Psychromarinibacter halotolerans</name>
    <dbReference type="NCBI Taxonomy" id="1775175"/>
    <lineage>
        <taxon>Bacteria</taxon>
        <taxon>Pseudomonadati</taxon>
        <taxon>Pseudomonadota</taxon>
        <taxon>Alphaproteobacteria</taxon>
        <taxon>Rhodobacterales</taxon>
        <taxon>Paracoccaceae</taxon>
        <taxon>Psychromarinibacter</taxon>
    </lineage>
</organism>
<keyword evidence="8 10" id="KW-0472">Membrane</keyword>
<dbReference type="PANTHER" id="PTHR43386:SF1">
    <property type="entry name" value="D,D-DIPEPTIDE TRANSPORT SYSTEM PERMEASE PROTEIN DDPC-RELATED"/>
    <property type="match status" value="1"/>
</dbReference>
<feature type="transmembrane region" description="Helical" evidence="10">
    <location>
        <begin position="44"/>
        <end position="63"/>
    </location>
</feature>
<dbReference type="InterPro" id="IPR035906">
    <property type="entry name" value="MetI-like_sf"/>
</dbReference>
<dbReference type="Gene3D" id="1.10.3720.10">
    <property type="entry name" value="MetI-like"/>
    <property type="match status" value="1"/>
</dbReference>
<feature type="domain" description="ABC transmembrane type-1" evidence="11">
    <location>
        <begin position="102"/>
        <end position="291"/>
    </location>
</feature>
<name>A0ABV7GXH4_9RHOB</name>
<evidence type="ECO:0000259" key="11">
    <source>
        <dbReference type="PROSITE" id="PS50928"/>
    </source>
</evidence>
<evidence type="ECO:0000256" key="4">
    <source>
        <dbReference type="ARBA" id="ARBA00022692"/>
    </source>
</evidence>
<evidence type="ECO:0000256" key="6">
    <source>
        <dbReference type="ARBA" id="ARBA00022927"/>
    </source>
</evidence>
<evidence type="ECO:0000256" key="1">
    <source>
        <dbReference type="ARBA" id="ARBA00004651"/>
    </source>
</evidence>
<keyword evidence="13" id="KW-1185">Reference proteome</keyword>
<dbReference type="Pfam" id="PF12911">
    <property type="entry name" value="OppC_N"/>
    <property type="match status" value="1"/>
</dbReference>
<comment type="subcellular location">
    <subcellularLocation>
        <location evidence="1 10">Cell membrane</location>
        <topology evidence="1 10">Multi-pass membrane protein</topology>
    </subcellularLocation>
</comment>
<evidence type="ECO:0000256" key="7">
    <source>
        <dbReference type="ARBA" id="ARBA00022989"/>
    </source>
</evidence>
<evidence type="ECO:0000256" key="8">
    <source>
        <dbReference type="ARBA" id="ARBA00023136"/>
    </source>
</evidence>
<dbReference type="NCBIfam" id="NF045474">
    <property type="entry name" value="Opp2C"/>
    <property type="match status" value="1"/>
</dbReference>